<evidence type="ECO:0000313" key="2">
    <source>
        <dbReference type="Proteomes" id="UP001610446"/>
    </source>
</evidence>
<accession>A0ABR4KM39</accession>
<dbReference type="Proteomes" id="UP001610446">
    <property type="component" value="Unassembled WGS sequence"/>
</dbReference>
<evidence type="ECO:0008006" key="3">
    <source>
        <dbReference type="Google" id="ProtNLM"/>
    </source>
</evidence>
<name>A0ABR4KM39_9EURO</name>
<gene>
    <name evidence="1" type="ORF">BJY01DRAFT_206865</name>
</gene>
<comment type="caution">
    <text evidence="1">The sequence shown here is derived from an EMBL/GenBank/DDBJ whole genome shotgun (WGS) entry which is preliminary data.</text>
</comment>
<proteinExistence type="predicted"/>
<evidence type="ECO:0000313" key="1">
    <source>
        <dbReference type="EMBL" id="KAL2853343.1"/>
    </source>
</evidence>
<sequence>MAQAVLDYIQRGSVVRRRSTVLGLAGTRAYRPACGNRQSAVHLRCYHVQVLERLQVLTAAPTHHVARVQECDGASRLSSTYPPVLNQILAGDLMRRERDYMISEFHDIVGSLVMLAEPLSITHLARLLCISRVRVEACLGHLHAALSIPGHDAPLRLLHAPPSATFCSTNPCRRGPPLPFKVLQCMTIYCSSVLIACPGRVQLDFPKTCPAATL</sequence>
<protein>
    <recommendedName>
        <fullName evidence="3">Signal transduction histidine kinase subgroup 3 dimerisation and phosphoacceptor domain-containing protein</fullName>
    </recommendedName>
</protein>
<dbReference type="EMBL" id="JBFXLU010000020">
    <property type="protein sequence ID" value="KAL2853343.1"/>
    <property type="molecule type" value="Genomic_DNA"/>
</dbReference>
<keyword evidence="2" id="KW-1185">Reference proteome</keyword>
<organism evidence="1 2">
    <name type="scientific">Aspergillus pseudoustus</name>
    <dbReference type="NCBI Taxonomy" id="1810923"/>
    <lineage>
        <taxon>Eukaryota</taxon>
        <taxon>Fungi</taxon>
        <taxon>Dikarya</taxon>
        <taxon>Ascomycota</taxon>
        <taxon>Pezizomycotina</taxon>
        <taxon>Eurotiomycetes</taxon>
        <taxon>Eurotiomycetidae</taxon>
        <taxon>Eurotiales</taxon>
        <taxon>Aspergillaceae</taxon>
        <taxon>Aspergillus</taxon>
        <taxon>Aspergillus subgen. Nidulantes</taxon>
    </lineage>
</organism>
<reference evidence="1 2" key="1">
    <citation type="submission" date="2024-07" db="EMBL/GenBank/DDBJ databases">
        <title>Section-level genome sequencing and comparative genomics of Aspergillus sections Usti and Cavernicolus.</title>
        <authorList>
            <consortium name="Lawrence Berkeley National Laboratory"/>
            <person name="Nybo J.L."/>
            <person name="Vesth T.C."/>
            <person name="Theobald S."/>
            <person name="Frisvad J.C."/>
            <person name="Larsen T.O."/>
            <person name="Kjaerboelling I."/>
            <person name="Rothschild-Mancinelli K."/>
            <person name="Lyhne E.K."/>
            <person name="Kogle M.E."/>
            <person name="Barry K."/>
            <person name="Clum A."/>
            <person name="Na H."/>
            <person name="Ledsgaard L."/>
            <person name="Lin J."/>
            <person name="Lipzen A."/>
            <person name="Kuo A."/>
            <person name="Riley R."/>
            <person name="Mondo S."/>
            <person name="Labutti K."/>
            <person name="Haridas S."/>
            <person name="Pangalinan J."/>
            <person name="Salamov A.A."/>
            <person name="Simmons B.A."/>
            <person name="Magnuson J.K."/>
            <person name="Chen J."/>
            <person name="Drula E."/>
            <person name="Henrissat B."/>
            <person name="Wiebenga A."/>
            <person name="Lubbers R.J."/>
            <person name="Gomes A.C."/>
            <person name="Makela M.R."/>
            <person name="Stajich J."/>
            <person name="Grigoriev I.V."/>
            <person name="Mortensen U.H."/>
            <person name="De Vries R.P."/>
            <person name="Baker S.E."/>
            <person name="Andersen M.R."/>
        </authorList>
    </citation>
    <scope>NUCLEOTIDE SEQUENCE [LARGE SCALE GENOMIC DNA]</scope>
    <source>
        <strain evidence="1 2">CBS 123904</strain>
    </source>
</reference>